<feature type="transmembrane region" description="Helical" evidence="3">
    <location>
        <begin position="346"/>
        <end position="368"/>
    </location>
</feature>
<proteinExistence type="predicted"/>
<dbReference type="Pfam" id="PF00294">
    <property type="entry name" value="PfkB"/>
    <property type="match status" value="1"/>
</dbReference>
<evidence type="ECO:0000256" key="2">
    <source>
        <dbReference type="ARBA" id="ARBA00022777"/>
    </source>
</evidence>
<keyword evidence="3" id="KW-0812">Transmembrane</keyword>
<keyword evidence="3" id="KW-1133">Transmembrane helix</keyword>
<feature type="transmembrane region" description="Helical" evidence="3">
    <location>
        <begin position="320"/>
        <end position="340"/>
    </location>
</feature>
<feature type="transmembrane region" description="Helical" evidence="3">
    <location>
        <begin position="389"/>
        <end position="407"/>
    </location>
</feature>
<keyword evidence="1" id="KW-0808">Transferase</keyword>
<dbReference type="Gene3D" id="3.40.1190.20">
    <property type="match status" value="1"/>
</dbReference>
<comment type="caution">
    <text evidence="5">The sequence shown here is derived from an EMBL/GenBank/DDBJ whole genome shotgun (WGS) entry which is preliminary data.</text>
</comment>
<evidence type="ECO:0000256" key="1">
    <source>
        <dbReference type="ARBA" id="ARBA00022679"/>
    </source>
</evidence>
<evidence type="ECO:0000259" key="4">
    <source>
        <dbReference type="Pfam" id="PF00294"/>
    </source>
</evidence>
<dbReference type="RefSeq" id="WP_088713536.1">
    <property type="nucleotide sequence ID" value="NZ_NFZT01000007.1"/>
</dbReference>
<keyword evidence="3" id="KW-0472">Membrane</keyword>
<dbReference type="EMBL" id="NFZT01000007">
    <property type="protein sequence ID" value="OWV31739.1"/>
    <property type="molecule type" value="Genomic_DNA"/>
</dbReference>
<evidence type="ECO:0000313" key="5">
    <source>
        <dbReference type="EMBL" id="OWV31739.1"/>
    </source>
</evidence>
<feature type="transmembrane region" description="Helical" evidence="3">
    <location>
        <begin position="419"/>
        <end position="438"/>
    </location>
</feature>
<dbReference type="GO" id="GO:0016301">
    <property type="term" value="F:kinase activity"/>
    <property type="evidence" value="ECO:0007669"/>
    <property type="project" value="UniProtKB-KW"/>
</dbReference>
<evidence type="ECO:0000256" key="3">
    <source>
        <dbReference type="SAM" id="Phobius"/>
    </source>
</evidence>
<gene>
    <name evidence="5" type="ORF">B5C34_14590</name>
</gene>
<keyword evidence="6" id="KW-1185">Reference proteome</keyword>
<name>A0A219B1Q2_9SPHN</name>
<dbReference type="AlphaFoldDB" id="A0A219B1Q2"/>
<sequence>MPKLAVFGSCHIDTIAEYKSDEFADELDKPGRSLSLSVGGAGFNVAYHLRELRHEVRFCTIISSKSLTSLVVRRALSSNGLSAEFLAIRDKTTDHGYVSLVGSRSRSAVTLTAFDEFQLTEEEIARTVATSAGVVVDTNLDTHSLAMVFAHSHQLALPVFAVVASDAKVTRLHSAANEMSDDWKLRLVSLNIEESRRLIPPSLDARTEEACQTIVSKLRAVSLCLSFHSKGHVVYDETGMRQFEPPTLDQSANDTGAGDAMFAGMVHSIISHNGGSPPPREMNNAGLARVQVALQQKVATPNANLLGHEPSRDERGLTNAMLCLVSFVAAVALMTVLLPLPVDYRLVFALLTTVGCCAGLLGSGVARFRDRLSKSPSEKPTRSVSFEETSIFGFIASGVSSIIYLSAPAMSNEEFLAKVQLAFLTFTFVIGFGAGYAVKEAFEKFAKKGNDGLNGVLSNHSGASSDAKQAKV</sequence>
<dbReference type="PANTHER" id="PTHR10584:SF166">
    <property type="entry name" value="RIBOKINASE"/>
    <property type="match status" value="1"/>
</dbReference>
<dbReference type="SUPFAM" id="SSF53613">
    <property type="entry name" value="Ribokinase-like"/>
    <property type="match status" value="1"/>
</dbReference>
<evidence type="ECO:0000313" key="6">
    <source>
        <dbReference type="Proteomes" id="UP000198462"/>
    </source>
</evidence>
<dbReference type="InterPro" id="IPR029056">
    <property type="entry name" value="Ribokinase-like"/>
</dbReference>
<accession>A0A219B1Q2</accession>
<reference evidence="6" key="1">
    <citation type="submission" date="2017-05" db="EMBL/GenBank/DDBJ databases">
        <authorList>
            <person name="Lin X."/>
        </authorList>
    </citation>
    <scope>NUCLEOTIDE SEQUENCE [LARGE SCALE GENOMIC DNA]</scope>
    <source>
        <strain evidence="6">JLT2012</strain>
    </source>
</reference>
<dbReference type="Proteomes" id="UP000198462">
    <property type="component" value="Unassembled WGS sequence"/>
</dbReference>
<feature type="domain" description="Carbohydrate kinase PfkB" evidence="4">
    <location>
        <begin position="1"/>
        <end position="271"/>
    </location>
</feature>
<dbReference type="PANTHER" id="PTHR10584">
    <property type="entry name" value="SUGAR KINASE"/>
    <property type="match status" value="1"/>
</dbReference>
<dbReference type="InterPro" id="IPR011611">
    <property type="entry name" value="PfkB_dom"/>
</dbReference>
<protein>
    <recommendedName>
        <fullName evidence="4">Carbohydrate kinase PfkB domain-containing protein</fullName>
    </recommendedName>
</protein>
<organism evidence="5 6">
    <name type="scientific">Pacificimonas flava</name>
    <dbReference type="NCBI Taxonomy" id="1234595"/>
    <lineage>
        <taxon>Bacteria</taxon>
        <taxon>Pseudomonadati</taxon>
        <taxon>Pseudomonadota</taxon>
        <taxon>Alphaproteobacteria</taxon>
        <taxon>Sphingomonadales</taxon>
        <taxon>Sphingosinicellaceae</taxon>
        <taxon>Pacificimonas</taxon>
    </lineage>
</organism>
<keyword evidence="2" id="KW-0418">Kinase</keyword>